<dbReference type="AlphaFoldDB" id="A0A8K0XNR4"/>
<evidence type="ECO:0008006" key="4">
    <source>
        <dbReference type="Google" id="ProtNLM"/>
    </source>
</evidence>
<dbReference type="Proteomes" id="UP000813824">
    <property type="component" value="Unassembled WGS sequence"/>
</dbReference>
<organism evidence="2 3">
    <name type="scientific">Cristinia sonorae</name>
    <dbReference type="NCBI Taxonomy" id="1940300"/>
    <lineage>
        <taxon>Eukaryota</taxon>
        <taxon>Fungi</taxon>
        <taxon>Dikarya</taxon>
        <taxon>Basidiomycota</taxon>
        <taxon>Agaricomycotina</taxon>
        <taxon>Agaricomycetes</taxon>
        <taxon>Agaricomycetidae</taxon>
        <taxon>Agaricales</taxon>
        <taxon>Pleurotineae</taxon>
        <taxon>Stephanosporaceae</taxon>
        <taxon>Cristinia</taxon>
    </lineage>
</organism>
<dbReference type="Gene3D" id="3.80.10.10">
    <property type="entry name" value="Ribonuclease Inhibitor"/>
    <property type="match status" value="1"/>
</dbReference>
<accession>A0A8K0XNR4</accession>
<protein>
    <recommendedName>
        <fullName evidence="4">F-box domain-containing protein</fullName>
    </recommendedName>
</protein>
<dbReference type="SUPFAM" id="SSF52047">
    <property type="entry name" value="RNI-like"/>
    <property type="match status" value="1"/>
</dbReference>
<name>A0A8K0XNR4_9AGAR</name>
<dbReference type="InterPro" id="IPR032675">
    <property type="entry name" value="LRR_dom_sf"/>
</dbReference>
<keyword evidence="3" id="KW-1185">Reference proteome</keyword>
<proteinExistence type="predicted"/>
<reference evidence="2" key="1">
    <citation type="journal article" date="2021" name="New Phytol.">
        <title>Evolutionary innovations through gain and loss of genes in the ectomycorrhizal Boletales.</title>
        <authorList>
            <person name="Wu G."/>
            <person name="Miyauchi S."/>
            <person name="Morin E."/>
            <person name="Kuo A."/>
            <person name="Drula E."/>
            <person name="Varga T."/>
            <person name="Kohler A."/>
            <person name="Feng B."/>
            <person name="Cao Y."/>
            <person name="Lipzen A."/>
            <person name="Daum C."/>
            <person name="Hundley H."/>
            <person name="Pangilinan J."/>
            <person name="Johnson J."/>
            <person name="Barry K."/>
            <person name="LaButti K."/>
            <person name="Ng V."/>
            <person name="Ahrendt S."/>
            <person name="Min B."/>
            <person name="Choi I.G."/>
            <person name="Park H."/>
            <person name="Plett J.M."/>
            <person name="Magnuson J."/>
            <person name="Spatafora J.W."/>
            <person name="Nagy L.G."/>
            <person name="Henrissat B."/>
            <person name="Grigoriev I.V."/>
            <person name="Yang Z.L."/>
            <person name="Xu J."/>
            <person name="Martin F.M."/>
        </authorList>
    </citation>
    <scope>NUCLEOTIDE SEQUENCE</scope>
    <source>
        <strain evidence="2">KKN 215</strain>
    </source>
</reference>
<dbReference type="OrthoDB" id="3235026at2759"/>
<sequence>MAAQVRAATAWTLFPMELKFAVIELLTTEDIHSFSKASSESYALCVPTLFKTVNLPCREALQLFLAHVPKSYGRHIRSLSIRTLAADGRNGPVTESLSELLEWCTQLEHLQLSLADSVRPSILSSFEKLRALRELGISNCGDENSNPFVDTDLISRSERLVVSMAASLPKLSSLTLDRIARSAMHAPELVGCNSFIPVCTGDNDIPAHPVFGQNLSLPVLLRLPNLRYLRIRDTHLGDTAWSTTPIMCSLEVLDLGSCYFESPEFNRVCTERIIGNVGNSVDEFSVSTPLKSDTFDFAKPISTPLKRLRKVHLTPLLPVENVVDTLTTLSGSPVEELSVSCHEDDMEDMCEALKGFLALREERRDELYPRLTEISLKTVGDDLESVKGSMTFPVTSDVSQCGGDEKPAVYQTPAPQAPLPRMGRSVRDM</sequence>
<feature type="region of interest" description="Disordered" evidence="1">
    <location>
        <begin position="408"/>
        <end position="429"/>
    </location>
</feature>
<dbReference type="EMBL" id="JAEVFJ010000021">
    <property type="protein sequence ID" value="KAH8097059.1"/>
    <property type="molecule type" value="Genomic_DNA"/>
</dbReference>
<evidence type="ECO:0000313" key="2">
    <source>
        <dbReference type="EMBL" id="KAH8097059.1"/>
    </source>
</evidence>
<evidence type="ECO:0000313" key="3">
    <source>
        <dbReference type="Proteomes" id="UP000813824"/>
    </source>
</evidence>
<comment type="caution">
    <text evidence="2">The sequence shown here is derived from an EMBL/GenBank/DDBJ whole genome shotgun (WGS) entry which is preliminary data.</text>
</comment>
<evidence type="ECO:0000256" key="1">
    <source>
        <dbReference type="SAM" id="MobiDB-lite"/>
    </source>
</evidence>
<gene>
    <name evidence="2" type="ORF">BXZ70DRAFT_895360</name>
</gene>